<reference evidence="2 3" key="1">
    <citation type="submission" date="2017-09" db="EMBL/GenBank/DDBJ databases">
        <title>Depth-based differentiation of microbial function through sediment-hosted aquifers and enrichment of novel symbionts in the deep terrestrial subsurface.</title>
        <authorList>
            <person name="Probst A.J."/>
            <person name="Ladd B."/>
            <person name="Jarett J.K."/>
            <person name="Geller-Mcgrath D.E."/>
            <person name="Sieber C.M."/>
            <person name="Emerson J.B."/>
            <person name="Anantharaman K."/>
            <person name="Thomas B.C."/>
            <person name="Malmstrom R."/>
            <person name="Stieglmeier M."/>
            <person name="Klingl A."/>
            <person name="Woyke T."/>
            <person name="Ryan C.M."/>
            <person name="Banfield J.F."/>
        </authorList>
    </citation>
    <scope>NUCLEOTIDE SEQUENCE [LARGE SCALE GENOMIC DNA]</scope>
    <source>
        <strain evidence="2">CG17_big_fil_post_rev_8_21_14_2_50_48_46</strain>
    </source>
</reference>
<accession>A0A2M7G4T8</accession>
<sequence length="118" mass="12703">MKITVNTQSHPGSAVLSLKGTLTADYTQDLENAVANALKTARALVLDFEELNLLDSTGLGALIRCLRMSLAARSSIYLANVKSGPRMVLQLTRTHRLFDIYDSVDAAIAGLELEGQIA</sequence>
<dbReference type="Proteomes" id="UP000231019">
    <property type="component" value="Unassembled WGS sequence"/>
</dbReference>
<dbReference type="InterPro" id="IPR036513">
    <property type="entry name" value="STAS_dom_sf"/>
</dbReference>
<dbReference type="Gene3D" id="3.30.750.24">
    <property type="entry name" value="STAS domain"/>
    <property type="match status" value="1"/>
</dbReference>
<evidence type="ECO:0000313" key="2">
    <source>
        <dbReference type="EMBL" id="PIW16931.1"/>
    </source>
</evidence>
<dbReference type="PROSITE" id="PS50801">
    <property type="entry name" value="STAS"/>
    <property type="match status" value="1"/>
</dbReference>
<dbReference type="GO" id="GO:0043856">
    <property type="term" value="F:anti-sigma factor antagonist activity"/>
    <property type="evidence" value="ECO:0007669"/>
    <property type="project" value="TreeGrafter"/>
</dbReference>
<dbReference type="AlphaFoldDB" id="A0A2M7G4T8"/>
<feature type="domain" description="STAS" evidence="1">
    <location>
        <begin position="3"/>
        <end position="111"/>
    </location>
</feature>
<comment type="caution">
    <text evidence="2">The sequence shown here is derived from an EMBL/GenBank/DDBJ whole genome shotgun (WGS) entry which is preliminary data.</text>
</comment>
<dbReference type="PANTHER" id="PTHR33495:SF2">
    <property type="entry name" value="ANTI-SIGMA FACTOR ANTAGONIST TM_1081-RELATED"/>
    <property type="match status" value="1"/>
</dbReference>
<evidence type="ECO:0000313" key="3">
    <source>
        <dbReference type="Proteomes" id="UP000231019"/>
    </source>
</evidence>
<name>A0A2M7G4T8_9BACT</name>
<dbReference type="SUPFAM" id="SSF52091">
    <property type="entry name" value="SpoIIaa-like"/>
    <property type="match status" value="1"/>
</dbReference>
<dbReference type="CDD" id="cd07043">
    <property type="entry name" value="STAS_anti-anti-sigma_factors"/>
    <property type="match status" value="1"/>
</dbReference>
<dbReference type="InterPro" id="IPR002645">
    <property type="entry name" value="STAS_dom"/>
</dbReference>
<protein>
    <submittedName>
        <fullName evidence="2">Anti-sigma factor antagonist</fullName>
    </submittedName>
</protein>
<evidence type="ECO:0000259" key="1">
    <source>
        <dbReference type="PROSITE" id="PS50801"/>
    </source>
</evidence>
<dbReference type="Pfam" id="PF01740">
    <property type="entry name" value="STAS"/>
    <property type="match status" value="1"/>
</dbReference>
<gene>
    <name evidence="2" type="ORF">COW36_10670</name>
</gene>
<dbReference type="EMBL" id="PFFQ01000032">
    <property type="protein sequence ID" value="PIW16931.1"/>
    <property type="molecule type" value="Genomic_DNA"/>
</dbReference>
<dbReference type="PANTHER" id="PTHR33495">
    <property type="entry name" value="ANTI-SIGMA FACTOR ANTAGONIST TM_1081-RELATED-RELATED"/>
    <property type="match status" value="1"/>
</dbReference>
<organism evidence="2 3">
    <name type="scientific">bacterium (Candidatus Blackallbacteria) CG17_big_fil_post_rev_8_21_14_2_50_48_46</name>
    <dbReference type="NCBI Taxonomy" id="2014261"/>
    <lineage>
        <taxon>Bacteria</taxon>
        <taxon>Candidatus Blackallbacteria</taxon>
    </lineage>
</organism>
<proteinExistence type="predicted"/>